<protein>
    <submittedName>
        <fullName evidence="2">Uncharacterized protein</fullName>
    </submittedName>
</protein>
<sequence length="321" mass="37055">MEKLKRIVIFTAAISMVLCIIYILGLRDNNNIFNNKIESTSNRNRMPMATAGGVSLGLYNIDGQIEKYPVIKVKRRESIKKFISLGHLVDKPRDYKIILILDYKQSQFIVDGKKKINSYIINMAPNQTIEIPVEIEPLEEGLHDAIFVIVKYPDNDSLDDDFRKSTDMTHLLFLRFNIAVESNAVPNYSFDKVTILNRDILNGVFLSKYNDKLMQWLSEEQKQSSNLDYYVHIGNRTDSEINEYALVILFNWNQVPIINDKDVLFLKVKRGQESIIHSQLKMPGEKGIYDITPILIHNPYKVLNISNKRVETSIRTGIKVE</sequence>
<feature type="transmembrane region" description="Helical" evidence="1">
    <location>
        <begin position="7"/>
        <end position="26"/>
    </location>
</feature>
<evidence type="ECO:0000313" key="3">
    <source>
        <dbReference type="Proteomes" id="UP001651880"/>
    </source>
</evidence>
<keyword evidence="3" id="KW-1185">Reference proteome</keyword>
<dbReference type="Proteomes" id="UP001651880">
    <property type="component" value="Unassembled WGS sequence"/>
</dbReference>
<dbReference type="EMBL" id="JAJEKE010000002">
    <property type="protein sequence ID" value="MCQ1528788.1"/>
    <property type="molecule type" value="Genomic_DNA"/>
</dbReference>
<keyword evidence="1" id="KW-0812">Transmembrane</keyword>
<evidence type="ECO:0000256" key="1">
    <source>
        <dbReference type="SAM" id="Phobius"/>
    </source>
</evidence>
<reference evidence="2 3" key="1">
    <citation type="submission" date="2021-10" db="EMBL/GenBank/DDBJ databases">
        <title>Lutispora strain m25 sp. nov., a thermophilic, non-spore-forming bacterium isolated from a lab-scale methanogenic bioreactor digesting anaerobic sludge.</title>
        <authorList>
            <person name="El Houari A."/>
            <person name="Mcdonald J."/>
        </authorList>
    </citation>
    <scope>NUCLEOTIDE SEQUENCE [LARGE SCALE GENOMIC DNA]</scope>
    <source>
        <strain evidence="3">m25</strain>
    </source>
</reference>
<evidence type="ECO:0000313" key="2">
    <source>
        <dbReference type="EMBL" id="MCQ1528788.1"/>
    </source>
</evidence>
<keyword evidence="1" id="KW-1133">Transmembrane helix</keyword>
<gene>
    <name evidence="2" type="ORF">LJD61_04405</name>
</gene>
<comment type="caution">
    <text evidence="2">The sequence shown here is derived from an EMBL/GenBank/DDBJ whole genome shotgun (WGS) entry which is preliminary data.</text>
</comment>
<accession>A0ABT1NBZ9</accession>
<dbReference type="RefSeq" id="WP_255226305.1">
    <property type="nucleotide sequence ID" value="NZ_JAJEKE010000002.1"/>
</dbReference>
<proteinExistence type="predicted"/>
<organism evidence="2 3">
    <name type="scientific">Lutispora saccharofermentans</name>
    <dbReference type="NCBI Taxonomy" id="3024236"/>
    <lineage>
        <taxon>Bacteria</taxon>
        <taxon>Bacillati</taxon>
        <taxon>Bacillota</taxon>
        <taxon>Clostridia</taxon>
        <taxon>Lutisporales</taxon>
        <taxon>Lutisporaceae</taxon>
        <taxon>Lutispora</taxon>
    </lineage>
</organism>
<keyword evidence="1" id="KW-0472">Membrane</keyword>
<name>A0ABT1NBZ9_9FIRM</name>